<dbReference type="PANTHER" id="PTHR18901:SF38">
    <property type="entry name" value="PSEUDOURIDINE-5'-PHOSPHATASE"/>
    <property type="match status" value="1"/>
</dbReference>
<gene>
    <name evidence="2" type="ORF">DIABBA_LOCUS12046</name>
</gene>
<evidence type="ECO:0000313" key="3">
    <source>
        <dbReference type="Proteomes" id="UP001153709"/>
    </source>
</evidence>
<dbReference type="FunFam" id="3.40.50.1000:FF:000055">
    <property type="entry name" value="Haloacid dehalogenase-like hydrolase family protein"/>
    <property type="match status" value="1"/>
</dbReference>
<dbReference type="GO" id="GO:0016791">
    <property type="term" value="F:phosphatase activity"/>
    <property type="evidence" value="ECO:0007669"/>
    <property type="project" value="TreeGrafter"/>
</dbReference>
<dbReference type="SFLD" id="SFLDG01129">
    <property type="entry name" value="C1.5:_HAD__Beta-PGM__Phosphata"/>
    <property type="match status" value="1"/>
</dbReference>
<dbReference type="OrthoDB" id="40579at2759"/>
<proteinExistence type="predicted"/>
<dbReference type="Pfam" id="PF00702">
    <property type="entry name" value="Hydrolase"/>
    <property type="match status" value="1"/>
</dbReference>
<dbReference type="NCBIfam" id="TIGR01509">
    <property type="entry name" value="HAD-SF-IA-v3"/>
    <property type="match status" value="1"/>
</dbReference>
<dbReference type="InterPro" id="IPR036412">
    <property type="entry name" value="HAD-like_sf"/>
</dbReference>
<organism evidence="2 3">
    <name type="scientific">Diabrotica balteata</name>
    <name type="common">Banded cucumber beetle</name>
    <dbReference type="NCBI Taxonomy" id="107213"/>
    <lineage>
        <taxon>Eukaryota</taxon>
        <taxon>Metazoa</taxon>
        <taxon>Ecdysozoa</taxon>
        <taxon>Arthropoda</taxon>
        <taxon>Hexapoda</taxon>
        <taxon>Insecta</taxon>
        <taxon>Pterygota</taxon>
        <taxon>Neoptera</taxon>
        <taxon>Endopterygota</taxon>
        <taxon>Coleoptera</taxon>
        <taxon>Polyphaga</taxon>
        <taxon>Cucujiformia</taxon>
        <taxon>Chrysomeloidea</taxon>
        <taxon>Chrysomelidae</taxon>
        <taxon>Galerucinae</taxon>
        <taxon>Diabroticina</taxon>
        <taxon>Diabroticites</taxon>
        <taxon>Diabrotica</taxon>
    </lineage>
</organism>
<dbReference type="SUPFAM" id="SSF56784">
    <property type="entry name" value="HAD-like"/>
    <property type="match status" value="1"/>
</dbReference>
<dbReference type="AlphaFoldDB" id="A0A9N9TBG8"/>
<dbReference type="SFLD" id="SFLDS00003">
    <property type="entry name" value="Haloacid_Dehalogenase"/>
    <property type="match status" value="1"/>
</dbReference>
<dbReference type="Gene3D" id="3.40.50.1000">
    <property type="entry name" value="HAD superfamily/HAD-like"/>
    <property type="match status" value="1"/>
</dbReference>
<feature type="compositionally biased region" description="Basic and acidic residues" evidence="1">
    <location>
        <begin position="266"/>
        <end position="301"/>
    </location>
</feature>
<evidence type="ECO:0000256" key="1">
    <source>
        <dbReference type="SAM" id="MobiDB-lite"/>
    </source>
</evidence>
<protein>
    <recommendedName>
        <fullName evidence="4">Pseudouridine-5'-phosphatase</fullName>
    </recommendedName>
</protein>
<reference evidence="2" key="1">
    <citation type="submission" date="2022-01" db="EMBL/GenBank/DDBJ databases">
        <authorList>
            <person name="King R."/>
        </authorList>
    </citation>
    <scope>NUCLEOTIDE SEQUENCE</scope>
</reference>
<keyword evidence="3" id="KW-1185">Reference proteome</keyword>
<name>A0A9N9TBG8_DIABA</name>
<dbReference type="PANTHER" id="PTHR18901">
    <property type="entry name" value="2-DEOXYGLUCOSE-6-PHOSPHATE PHOSPHATASE 2"/>
    <property type="match status" value="1"/>
</dbReference>
<evidence type="ECO:0008006" key="4">
    <source>
        <dbReference type="Google" id="ProtNLM"/>
    </source>
</evidence>
<sequence length="320" mass="36042">MSKLKRCCPTSKFKPVTHCIFDLDGTILATEYVYKKVLKSLVEEYEGKIFPDEYHELLTGMPETDTLNKIIKDFQLPVELEPFRKHFREATDYLLADVDFMPGAVTLIKHLHEHGIPLAIGTSSPQDSADIKFSKKRDIFDLFHHVVCGGTDPEVIHGKPAPDTFLLAAKRFPGSPSPEKCLVFEDATNGVTAALSAGMQVVMIPDPSVPYESWKRATLRLDSLECMVPELFGLPPLPENCFTKLISSNNPNDNKVDFTEKEEENEGQKMKAEFSKKKVSVKEEPKIDVDSEILKSNRSESEPNFTESDEELIDETNFNV</sequence>
<accession>A0A9N9TBG8</accession>
<dbReference type="Gene3D" id="1.10.150.240">
    <property type="entry name" value="Putative phosphatase, domain 2"/>
    <property type="match status" value="1"/>
</dbReference>
<dbReference type="InterPro" id="IPR023214">
    <property type="entry name" value="HAD_sf"/>
</dbReference>
<dbReference type="EMBL" id="OU898283">
    <property type="protein sequence ID" value="CAG9839267.1"/>
    <property type="molecule type" value="Genomic_DNA"/>
</dbReference>
<evidence type="ECO:0000313" key="2">
    <source>
        <dbReference type="EMBL" id="CAG9839267.1"/>
    </source>
</evidence>
<dbReference type="InterPro" id="IPR023198">
    <property type="entry name" value="PGP-like_dom2"/>
</dbReference>
<dbReference type="InterPro" id="IPR006439">
    <property type="entry name" value="HAD-SF_hydro_IA"/>
</dbReference>
<dbReference type="Proteomes" id="UP001153709">
    <property type="component" value="Chromosome 8"/>
</dbReference>
<feature type="region of interest" description="Disordered" evidence="1">
    <location>
        <begin position="252"/>
        <end position="320"/>
    </location>
</feature>